<gene>
    <name evidence="1" type="ORF">CE91St30_23560</name>
</gene>
<dbReference type="EMBL" id="AP025564">
    <property type="protein sequence ID" value="BDE97023.1"/>
    <property type="molecule type" value="Genomic_DNA"/>
</dbReference>
<evidence type="ECO:0000313" key="1">
    <source>
        <dbReference type="EMBL" id="BDE97023.1"/>
    </source>
</evidence>
<reference evidence="1 2" key="1">
    <citation type="submission" date="2022-01" db="EMBL/GenBank/DDBJ databases">
        <title>Novel bile acid biosynthetic pathways are enriched in the microbiome of centenarians.</title>
        <authorList>
            <person name="Sato Y."/>
            <person name="Atarashi K."/>
            <person name="Plichta R.D."/>
            <person name="Arai Y."/>
            <person name="Sasajima S."/>
            <person name="Kearney M.S."/>
            <person name="Suda W."/>
            <person name="Takeshita K."/>
            <person name="Sasaki T."/>
            <person name="Okamoto S."/>
            <person name="Skelly N.A."/>
            <person name="Okamura Y."/>
            <person name="Vlamakis H."/>
            <person name="Li Y."/>
            <person name="Tanoue T."/>
            <person name="Takei H."/>
            <person name="Nittono H."/>
            <person name="Narushima S."/>
            <person name="Irie J."/>
            <person name="Itoh H."/>
            <person name="Moriya K."/>
            <person name="Sugiura Y."/>
            <person name="Suematsu M."/>
            <person name="Moritoki N."/>
            <person name="Shibata S."/>
            <person name="Littman R.D."/>
            <person name="Fischbach A.M."/>
            <person name="Uwamino Y."/>
            <person name="Inoue T."/>
            <person name="Honda A."/>
            <person name="Hattori M."/>
            <person name="Murai T."/>
            <person name="Xavier J.R."/>
            <person name="Hirose N."/>
            <person name="Honda K."/>
        </authorList>
    </citation>
    <scope>NUCLEOTIDE SEQUENCE [LARGE SCALE GENOMIC DNA]</scope>
    <source>
        <strain evidence="1 2">CE91-St30</strain>
    </source>
</reference>
<evidence type="ECO:0000313" key="2">
    <source>
        <dbReference type="Proteomes" id="UP001320544"/>
    </source>
</evidence>
<keyword evidence="2" id="KW-1185">Reference proteome</keyword>
<proteinExistence type="predicted"/>
<protein>
    <submittedName>
        <fullName evidence="1">Uncharacterized protein</fullName>
    </submittedName>
</protein>
<name>A0ABN6MGF0_9ACTN</name>
<dbReference type="Proteomes" id="UP001320544">
    <property type="component" value="Chromosome"/>
</dbReference>
<dbReference type="RefSeq" id="WP_244386158.1">
    <property type="nucleotide sequence ID" value="NZ_AP025564.1"/>
</dbReference>
<accession>A0ABN6MGF0</accession>
<organism evidence="1 2">
    <name type="scientific">Raoultibacter timonensis</name>
    <dbReference type="NCBI Taxonomy" id="1907662"/>
    <lineage>
        <taxon>Bacteria</taxon>
        <taxon>Bacillati</taxon>
        <taxon>Actinomycetota</taxon>
        <taxon>Coriobacteriia</taxon>
        <taxon>Eggerthellales</taxon>
        <taxon>Eggerthellaceae</taxon>
        <taxon>Raoultibacter</taxon>
    </lineage>
</organism>
<sequence length="106" mass="11588">MSDELTDPHGCWRSKTVAFRVSPEEDERIDAQVAMSGLTKHEKVSDEEWRRGPVPDVVHAVIAFVRGGQAPSWSGTASDLLAAVGGDVCANILSKYLNEHSGYMEM</sequence>